<protein>
    <submittedName>
        <fullName evidence="1">Fibronectin type III domain protein</fullName>
    </submittedName>
</protein>
<organism evidence="1 2">
    <name type="scientific">Ruminococcus albus (strain ATCC 27210 / DSM 20455 / JCM 14654 / NCDO 2250 / 7)</name>
    <dbReference type="NCBI Taxonomy" id="697329"/>
    <lineage>
        <taxon>Bacteria</taxon>
        <taxon>Bacillati</taxon>
        <taxon>Bacillota</taxon>
        <taxon>Clostridia</taxon>
        <taxon>Eubacteriales</taxon>
        <taxon>Oscillospiraceae</taxon>
        <taxon>Ruminococcus</taxon>
    </lineage>
</organism>
<dbReference type="PANTHER" id="PTHR35606:SF4">
    <property type="entry name" value="CELLULOSE-BINDING FAMILY II PROTEIN"/>
    <property type="match status" value="1"/>
</dbReference>
<dbReference type="EMBL" id="CP002403">
    <property type="protein sequence ID" value="ADU22444.1"/>
    <property type="molecule type" value="Genomic_DNA"/>
</dbReference>
<dbReference type="eggNOG" id="COG3266">
    <property type="taxonomic scope" value="Bacteria"/>
</dbReference>
<dbReference type="STRING" id="697329.Rumal_1951"/>
<sequence length="499" mass="55683">MASKILRRIAASTMTLLMCGSMIVGNVPSSIGQTGHIRAAAGSINDMPDKYQSAADWIWQNRVVRENSLGSQTRRWNSLFDQIIDGKGTLNYVVRWHSERAITYEQRQKLEVVLDDCLNAWTDWLVGYENWPYQHVDVNIVGWAVADRSLLLDLHSDEVVYTDVQNYTIQPGESKNIPTVMASAPSSLSRFDHFSDKNYQYPGGLDKRFDMYIWATQGFPDIGGCGGDWGQRLSDKYYLGLADGTTTPHVQIHELGHGFGFTDFYGGEGEADGYPPGGFPVSGKGSIMMAGSSSIITDFDGWFMRYTWSKIKDESGRFDLKNAQPSTVSAEFADKISAIDIKPNGYSTITFDNNGTYRFRANGYYDSENENLAFYEVGDKVNIGFKFNSADGEIKEIEYIDLITSPVYPVITNIGYSERYHQIRFTWKTVDGASNYGVAVYLAGKWRIQTQSIAASVNSYTTPKNLTAGMTYKVAIAAKVKGEWTVSESIKHAVTVTVK</sequence>
<dbReference type="Proteomes" id="UP000006919">
    <property type="component" value="Chromosome"/>
</dbReference>
<proteinExistence type="predicted"/>
<gene>
    <name evidence="1" type="ordered locus">Rumal_1951</name>
</gene>
<evidence type="ECO:0000313" key="1">
    <source>
        <dbReference type="EMBL" id="ADU22444.1"/>
    </source>
</evidence>
<accession>E6UAM2</accession>
<dbReference type="HOGENOM" id="CLU_028025_0_0_9"/>
<dbReference type="PANTHER" id="PTHR35606">
    <property type="entry name" value="CELLULOSE-BINDING FAMILY II PROTEIN"/>
    <property type="match status" value="1"/>
</dbReference>
<dbReference type="eggNOG" id="COG3507">
    <property type="taxonomic scope" value="Bacteria"/>
</dbReference>
<reference evidence="1 2" key="1">
    <citation type="journal article" date="2011" name="J. Bacteriol.">
        <title>Complete genome of the cellulolytic ruminal bacterium Ruminococcus albus 7.</title>
        <authorList>
            <person name="Suen G."/>
            <person name="Stevenson D.M."/>
            <person name="Bruce D.C."/>
            <person name="Chertkov O."/>
            <person name="Copeland A."/>
            <person name="Cheng J.F."/>
            <person name="Detter C."/>
            <person name="Detter J.C."/>
            <person name="Goodwin L.A."/>
            <person name="Han C.S."/>
            <person name="Hauser L.J."/>
            <person name="Ivanova N.N."/>
            <person name="Kyrpides N.C."/>
            <person name="Land M.L."/>
            <person name="Lapidus A."/>
            <person name="Lucas S."/>
            <person name="Ovchinnikova G."/>
            <person name="Pitluck S."/>
            <person name="Tapia R."/>
            <person name="Woyke T."/>
            <person name="Boyum J."/>
            <person name="Mead D."/>
            <person name="Weimer P.J."/>
        </authorList>
    </citation>
    <scope>NUCLEOTIDE SEQUENCE [LARGE SCALE GENOMIC DNA]</scope>
    <source>
        <strain evidence="2">ATCC 27210 / DSM 20455 / JCM 14654 / NCDO 2250 / 7</strain>
    </source>
</reference>
<name>E6UAM2_RUMA7</name>
<evidence type="ECO:0000313" key="2">
    <source>
        <dbReference type="Proteomes" id="UP000006919"/>
    </source>
</evidence>
<dbReference type="KEGG" id="ral:Rumal_1951"/>
<dbReference type="AlphaFoldDB" id="E6UAM2"/>